<dbReference type="RefSeq" id="WP_019720783.1">
    <property type="nucleotide sequence ID" value="NZ_CP158453.1"/>
</dbReference>
<dbReference type="Gene3D" id="1.10.260.40">
    <property type="entry name" value="lambda repressor-like DNA-binding domains"/>
    <property type="match status" value="1"/>
</dbReference>
<feature type="domain" description="HTH cro/C1-type" evidence="2">
    <location>
        <begin position="5"/>
        <end position="59"/>
    </location>
</feature>
<accession>A0AAU7WH76</accession>
<dbReference type="PANTHER" id="PTHR46558:SF4">
    <property type="entry name" value="DNA-BIDING PHAGE PROTEIN"/>
    <property type="match status" value="1"/>
</dbReference>
<evidence type="ECO:0000256" key="1">
    <source>
        <dbReference type="ARBA" id="ARBA00023125"/>
    </source>
</evidence>
<dbReference type="PANTHER" id="PTHR46558">
    <property type="entry name" value="TRACRIPTIONAL REGULATORY PROTEIN-RELATED-RELATED"/>
    <property type="match status" value="1"/>
</dbReference>
<organism evidence="3">
    <name type="scientific">Heyndrickxia faecalis</name>
    <dbReference type="NCBI Taxonomy" id="2824910"/>
    <lineage>
        <taxon>Bacteria</taxon>
        <taxon>Bacillati</taxon>
        <taxon>Bacillota</taxon>
        <taxon>Bacilli</taxon>
        <taxon>Bacillales</taxon>
        <taxon>Bacillaceae</taxon>
        <taxon>Heyndrickxia</taxon>
    </lineage>
</organism>
<reference evidence="3" key="1">
    <citation type="submission" date="2024-06" db="EMBL/GenBank/DDBJ databases">
        <authorList>
            <person name="Huang C.H."/>
            <person name="Ting Y.S."/>
            <person name="Cheng Y.H."/>
        </authorList>
    </citation>
    <scope>NUCLEOTIDE SEQUENCE</scope>
    <source>
        <strain evidence="3">TCI803</strain>
    </source>
</reference>
<dbReference type="Pfam" id="PF01381">
    <property type="entry name" value="HTH_3"/>
    <property type="match status" value="1"/>
</dbReference>
<dbReference type="PROSITE" id="PS50943">
    <property type="entry name" value="HTH_CROC1"/>
    <property type="match status" value="1"/>
</dbReference>
<dbReference type="EMBL" id="CP158453">
    <property type="protein sequence ID" value="XBX98372.1"/>
    <property type="molecule type" value="Genomic_DNA"/>
</dbReference>
<dbReference type="SMART" id="SM00530">
    <property type="entry name" value="HTH_XRE"/>
    <property type="match status" value="1"/>
</dbReference>
<keyword evidence="1" id="KW-0238">DNA-binding</keyword>
<proteinExistence type="predicted"/>
<evidence type="ECO:0000259" key="2">
    <source>
        <dbReference type="PROSITE" id="PS50943"/>
    </source>
</evidence>
<dbReference type="AlphaFoldDB" id="A0AAU7WH76"/>
<evidence type="ECO:0000313" key="3">
    <source>
        <dbReference type="EMBL" id="XBX98372.1"/>
    </source>
</evidence>
<sequence>MQNNIKKYRKKKQMSQEELAKKCNVTRQTINAIENSKYDPSLRLAVLISQILEVRIDELFIFDSINETIERKDGNEKNG</sequence>
<protein>
    <submittedName>
        <fullName evidence="3">Helix-turn-helix transcriptional regulator</fullName>
    </submittedName>
</protein>
<gene>
    <name evidence="3" type="ORF">ABR335_01790</name>
</gene>
<dbReference type="SUPFAM" id="SSF47413">
    <property type="entry name" value="lambda repressor-like DNA-binding domains"/>
    <property type="match status" value="1"/>
</dbReference>
<dbReference type="InterPro" id="IPR001387">
    <property type="entry name" value="Cro/C1-type_HTH"/>
</dbReference>
<dbReference type="GO" id="GO:0003677">
    <property type="term" value="F:DNA binding"/>
    <property type="evidence" value="ECO:0007669"/>
    <property type="project" value="UniProtKB-KW"/>
</dbReference>
<dbReference type="GeneID" id="93258293"/>
<name>A0AAU7WH76_9BACI</name>
<dbReference type="InterPro" id="IPR010982">
    <property type="entry name" value="Lambda_DNA-bd_dom_sf"/>
</dbReference>
<dbReference type="CDD" id="cd00093">
    <property type="entry name" value="HTH_XRE"/>
    <property type="match status" value="1"/>
</dbReference>